<dbReference type="InterPro" id="IPR012341">
    <property type="entry name" value="6hp_glycosidase-like_sf"/>
</dbReference>
<evidence type="ECO:0000256" key="1">
    <source>
        <dbReference type="ARBA" id="ARBA00000966"/>
    </source>
</evidence>
<gene>
    <name evidence="11" type="ordered locus">MTR_4g128810</name>
</gene>
<dbReference type="HOGENOM" id="CLU_008926_1_3_1"/>
<keyword evidence="4" id="KW-0378">Hydrolase</keyword>
<keyword evidence="5" id="KW-0136">Cellulose degradation</keyword>
<evidence type="ECO:0000313" key="11">
    <source>
        <dbReference type="EMBL" id="AES92373.1"/>
    </source>
</evidence>
<dbReference type="Pfam" id="PF00759">
    <property type="entry name" value="Glyco_hydro_9"/>
    <property type="match status" value="1"/>
</dbReference>
<dbReference type="EMBL" id="CM001220">
    <property type="protein sequence ID" value="AES92373.1"/>
    <property type="molecule type" value="Genomic_DNA"/>
</dbReference>
<dbReference type="EC" id="3.2.1.4" evidence="3"/>
<keyword evidence="7" id="KW-0326">Glycosidase</keyword>
<accession>G7JD35</accession>
<dbReference type="PANTHER" id="PTHR22298">
    <property type="entry name" value="ENDO-1,4-BETA-GLUCANASE"/>
    <property type="match status" value="1"/>
</dbReference>
<evidence type="ECO:0000256" key="9">
    <source>
        <dbReference type="SAM" id="MobiDB-lite"/>
    </source>
</evidence>
<dbReference type="InterPro" id="IPR008928">
    <property type="entry name" value="6-hairpin_glycosidase_sf"/>
</dbReference>
<evidence type="ECO:0000313" key="12">
    <source>
        <dbReference type="EnsemblPlants" id="AES92373"/>
    </source>
</evidence>
<comment type="catalytic activity">
    <reaction evidence="1">
        <text>Endohydrolysis of (1-&gt;4)-beta-D-glucosidic linkages in cellulose, lichenin and cereal beta-D-glucans.</text>
        <dbReference type="EC" id="3.2.1.4"/>
    </reaction>
</comment>
<dbReference type="PaxDb" id="3880-AES92373"/>
<keyword evidence="13" id="KW-1185">Reference proteome</keyword>
<dbReference type="InterPro" id="IPR001701">
    <property type="entry name" value="Glyco_hydro_9"/>
</dbReference>
<feature type="domain" description="Glycoside hydrolase family 9" evidence="10">
    <location>
        <begin position="115"/>
        <end position="330"/>
    </location>
</feature>
<evidence type="ECO:0000256" key="8">
    <source>
        <dbReference type="ARBA" id="ARBA00023326"/>
    </source>
</evidence>
<protein>
    <recommendedName>
        <fullName evidence="3">cellulase</fullName>
        <ecNumber evidence="3">3.2.1.4</ecNumber>
    </recommendedName>
</protein>
<keyword evidence="8" id="KW-0624">Polysaccharide degradation</keyword>
<dbReference type="AlphaFoldDB" id="G7JD35"/>
<keyword evidence="6" id="KW-0119">Carbohydrate metabolism</keyword>
<dbReference type="STRING" id="3880.G7JD35"/>
<dbReference type="GO" id="GO:0030245">
    <property type="term" value="P:cellulose catabolic process"/>
    <property type="evidence" value="ECO:0007669"/>
    <property type="project" value="UniProtKB-KW"/>
</dbReference>
<evidence type="ECO:0000256" key="2">
    <source>
        <dbReference type="ARBA" id="ARBA00007072"/>
    </source>
</evidence>
<dbReference type="Gene3D" id="1.50.10.10">
    <property type="match status" value="1"/>
</dbReference>
<proteinExistence type="inferred from homology"/>
<evidence type="ECO:0000256" key="7">
    <source>
        <dbReference type="ARBA" id="ARBA00023295"/>
    </source>
</evidence>
<organism evidence="11 13">
    <name type="scientific">Medicago truncatula</name>
    <name type="common">Barrel medic</name>
    <name type="synonym">Medicago tribuloides</name>
    <dbReference type="NCBI Taxonomy" id="3880"/>
    <lineage>
        <taxon>Eukaryota</taxon>
        <taxon>Viridiplantae</taxon>
        <taxon>Streptophyta</taxon>
        <taxon>Embryophyta</taxon>
        <taxon>Tracheophyta</taxon>
        <taxon>Spermatophyta</taxon>
        <taxon>Magnoliopsida</taxon>
        <taxon>eudicotyledons</taxon>
        <taxon>Gunneridae</taxon>
        <taxon>Pentapetalae</taxon>
        <taxon>rosids</taxon>
        <taxon>fabids</taxon>
        <taxon>Fabales</taxon>
        <taxon>Fabaceae</taxon>
        <taxon>Papilionoideae</taxon>
        <taxon>50 kb inversion clade</taxon>
        <taxon>NPAAA clade</taxon>
        <taxon>Hologalegina</taxon>
        <taxon>IRL clade</taxon>
        <taxon>Trifolieae</taxon>
        <taxon>Medicago</taxon>
    </lineage>
</organism>
<evidence type="ECO:0000256" key="6">
    <source>
        <dbReference type="ARBA" id="ARBA00023277"/>
    </source>
</evidence>
<evidence type="ECO:0000256" key="4">
    <source>
        <dbReference type="ARBA" id="ARBA00022801"/>
    </source>
</evidence>
<name>G7JD35_MEDTR</name>
<feature type="region of interest" description="Disordered" evidence="9">
    <location>
        <begin position="15"/>
        <end position="42"/>
    </location>
</feature>
<comment type="similarity">
    <text evidence="2">Belongs to the glycosyl hydrolase 9 (cellulase E) family.</text>
</comment>
<dbReference type="Proteomes" id="UP000002051">
    <property type="component" value="Chromosome 4"/>
</dbReference>
<dbReference type="eggNOG" id="ENOG502QSIM">
    <property type="taxonomic scope" value="Eukaryota"/>
</dbReference>
<evidence type="ECO:0000256" key="3">
    <source>
        <dbReference type="ARBA" id="ARBA00012601"/>
    </source>
</evidence>
<evidence type="ECO:0000259" key="10">
    <source>
        <dbReference type="Pfam" id="PF00759"/>
    </source>
</evidence>
<reference evidence="11 13" key="1">
    <citation type="journal article" date="2011" name="Nature">
        <title>The Medicago genome provides insight into the evolution of rhizobial symbioses.</title>
        <authorList>
            <person name="Young N.D."/>
            <person name="Debelle F."/>
            <person name="Oldroyd G.E."/>
            <person name="Geurts R."/>
            <person name="Cannon S.B."/>
            <person name="Udvardi M.K."/>
            <person name="Benedito V.A."/>
            <person name="Mayer K.F."/>
            <person name="Gouzy J."/>
            <person name="Schoof H."/>
            <person name="Van de Peer Y."/>
            <person name="Proost S."/>
            <person name="Cook D.R."/>
            <person name="Meyers B.C."/>
            <person name="Spannagl M."/>
            <person name="Cheung F."/>
            <person name="De Mita S."/>
            <person name="Krishnakumar V."/>
            <person name="Gundlach H."/>
            <person name="Zhou S."/>
            <person name="Mudge J."/>
            <person name="Bharti A.K."/>
            <person name="Murray J.D."/>
            <person name="Naoumkina M.A."/>
            <person name="Rosen B."/>
            <person name="Silverstein K.A."/>
            <person name="Tang H."/>
            <person name="Rombauts S."/>
            <person name="Zhao P.X."/>
            <person name="Zhou P."/>
            <person name="Barbe V."/>
            <person name="Bardou P."/>
            <person name="Bechner M."/>
            <person name="Bellec A."/>
            <person name="Berger A."/>
            <person name="Berges H."/>
            <person name="Bidwell S."/>
            <person name="Bisseling T."/>
            <person name="Choisne N."/>
            <person name="Couloux A."/>
            <person name="Denny R."/>
            <person name="Deshpande S."/>
            <person name="Dai X."/>
            <person name="Doyle J.J."/>
            <person name="Dudez A.M."/>
            <person name="Farmer A.D."/>
            <person name="Fouteau S."/>
            <person name="Franken C."/>
            <person name="Gibelin C."/>
            <person name="Gish J."/>
            <person name="Goldstein S."/>
            <person name="Gonzalez A.J."/>
            <person name="Green P.J."/>
            <person name="Hallab A."/>
            <person name="Hartog M."/>
            <person name="Hua A."/>
            <person name="Humphray S.J."/>
            <person name="Jeong D.H."/>
            <person name="Jing Y."/>
            <person name="Jocker A."/>
            <person name="Kenton S.M."/>
            <person name="Kim D.J."/>
            <person name="Klee K."/>
            <person name="Lai H."/>
            <person name="Lang C."/>
            <person name="Lin S."/>
            <person name="Macmil S.L."/>
            <person name="Magdelenat G."/>
            <person name="Matthews L."/>
            <person name="McCorrison J."/>
            <person name="Monaghan E.L."/>
            <person name="Mun J.H."/>
            <person name="Najar F.Z."/>
            <person name="Nicholson C."/>
            <person name="Noirot C."/>
            <person name="O'Bleness M."/>
            <person name="Paule C.R."/>
            <person name="Poulain J."/>
            <person name="Prion F."/>
            <person name="Qin B."/>
            <person name="Qu C."/>
            <person name="Retzel E.F."/>
            <person name="Riddle C."/>
            <person name="Sallet E."/>
            <person name="Samain S."/>
            <person name="Samson N."/>
            <person name="Sanders I."/>
            <person name="Saurat O."/>
            <person name="Scarpelli C."/>
            <person name="Schiex T."/>
            <person name="Segurens B."/>
            <person name="Severin A.J."/>
            <person name="Sherrier D.J."/>
            <person name="Shi R."/>
            <person name="Sims S."/>
            <person name="Singer S.R."/>
            <person name="Sinharoy S."/>
            <person name="Sterck L."/>
            <person name="Viollet A."/>
            <person name="Wang B.B."/>
            <person name="Wang K."/>
            <person name="Wang M."/>
            <person name="Wang X."/>
            <person name="Warfsmann J."/>
            <person name="Weissenbach J."/>
            <person name="White D.D."/>
            <person name="White J.D."/>
            <person name="Wiley G.B."/>
            <person name="Wincker P."/>
            <person name="Xing Y."/>
            <person name="Yang L."/>
            <person name="Yao Z."/>
            <person name="Ying F."/>
            <person name="Zhai J."/>
            <person name="Zhou L."/>
            <person name="Zuber A."/>
            <person name="Denarie J."/>
            <person name="Dixon R.A."/>
            <person name="May G.D."/>
            <person name="Schwartz D.C."/>
            <person name="Rogers J."/>
            <person name="Quetier F."/>
            <person name="Town C.D."/>
            <person name="Roe B.A."/>
        </authorList>
    </citation>
    <scope>NUCLEOTIDE SEQUENCE [LARGE SCALE GENOMIC DNA]</scope>
    <source>
        <strain evidence="11">A17</strain>
        <strain evidence="12 13">cv. Jemalong A17</strain>
    </source>
</reference>
<dbReference type="EnsemblPlants" id="AES92373">
    <property type="protein sequence ID" value="AES92373"/>
    <property type="gene ID" value="MTR_4g128810"/>
</dbReference>
<reference evidence="12" key="3">
    <citation type="submission" date="2015-04" db="UniProtKB">
        <authorList>
            <consortium name="EnsemblPlants"/>
        </authorList>
    </citation>
    <scope>IDENTIFICATION</scope>
    <source>
        <strain evidence="12">cv. Jemalong A17</strain>
    </source>
</reference>
<dbReference type="SUPFAM" id="SSF48208">
    <property type="entry name" value="Six-hairpin glycosidases"/>
    <property type="match status" value="1"/>
</dbReference>
<evidence type="ECO:0000313" key="13">
    <source>
        <dbReference type="Proteomes" id="UP000002051"/>
    </source>
</evidence>
<reference evidence="11 13" key="2">
    <citation type="journal article" date="2014" name="BMC Genomics">
        <title>An improved genome release (version Mt4.0) for the model legume Medicago truncatula.</title>
        <authorList>
            <person name="Tang H."/>
            <person name="Krishnakumar V."/>
            <person name="Bidwell S."/>
            <person name="Rosen B."/>
            <person name="Chan A."/>
            <person name="Zhou S."/>
            <person name="Gentzbittel L."/>
            <person name="Childs K.L."/>
            <person name="Yandell M."/>
            <person name="Gundlach H."/>
            <person name="Mayer K.F."/>
            <person name="Schwartz D.C."/>
            <person name="Town C.D."/>
        </authorList>
    </citation>
    <scope>GENOME REANNOTATION</scope>
    <source>
        <strain evidence="12 13">cv. Jemalong A17</strain>
    </source>
</reference>
<dbReference type="GO" id="GO:0008810">
    <property type="term" value="F:cellulase activity"/>
    <property type="evidence" value="ECO:0007669"/>
    <property type="project" value="UniProtKB-EC"/>
</dbReference>
<sequence>MQKVSLILHTTTKEGTKAGTLPKSNNISWRGKSGLQDGKDTNDKEGLVSVNRYDHARELIKWGTDYLLLTFDSSASEINQIHAKVGGSLKGSEKPEDMEYPPETVFAFARDSSKRYMWGSVWLFLATSNNTYLSLAMATDPSVPKNAKAFDKITDFNKLPAEILSMYHESTSLTMWGFIQLNHGYPNSLQYVVNASFMASLFADYMKAQGVPGWYCNHNYFSISVLKAFATSQMDYIMCKNPMNMSYIVGYGNKFPRHVHHRGASIPNDDKHYSCIEGWKWRDTPNRNPNNIVGAMVGGPNGFDQFYDLRNNNSYTEPTLAGNAGLVAALISLTSTSTIGSGFDTDHTIFNQTRQYRPQNLPPP</sequence>
<evidence type="ECO:0000256" key="5">
    <source>
        <dbReference type="ARBA" id="ARBA00023001"/>
    </source>
</evidence>